<gene>
    <name evidence="1" type="ORF">LX64_00946</name>
</gene>
<protein>
    <submittedName>
        <fullName evidence="1">SEC-C motif-containing protein</fullName>
    </submittedName>
</protein>
<proteinExistence type="predicted"/>
<dbReference type="AlphaFoldDB" id="A0A327QUL3"/>
<dbReference type="Pfam" id="PF02810">
    <property type="entry name" value="SEC-C"/>
    <property type="match status" value="1"/>
</dbReference>
<sequence>MLNPEEINMLHNYFLPNITPVLVMEVLGDLKKDESEGKSSKESVVKLARKLLPHNSAVNIHYSKLIEMDLLGDMVNIDNRPIVGEITTKESTTGLRGFHIEDSAEEKALGKWRTGEFSTTDELVAKLWREVTTQKDILENLQQQLKKGDAGSPPLKSLQEVKNYVDQIMADPQNQTGILKFCIAEFGISAESAAVIFARWEQQPEKKFSSFAPYAFYCCLVKLFFYIGLKNHLIGTRPTNHVDLQYLYYLPFCLIFSSNDKFHKSVIELLVGERHTFISGDQLKKGLQEAIGYRSTLSERKDIDRTLKEPPRVPDFIIYKLWNKYLAWPPKFERKISDQEIEEQKKKIDEFIAASNTPGMQDAIDNPDFVVKKYFITLNDPCPCGSGKKFAECHHKQQ</sequence>
<evidence type="ECO:0000313" key="1">
    <source>
        <dbReference type="EMBL" id="RAJ08299.1"/>
    </source>
</evidence>
<dbReference type="InterPro" id="IPR004027">
    <property type="entry name" value="SEC_C_motif"/>
</dbReference>
<dbReference type="EMBL" id="QLLL01000002">
    <property type="protein sequence ID" value="RAJ08299.1"/>
    <property type="molecule type" value="Genomic_DNA"/>
</dbReference>
<name>A0A327QUL3_9BACT</name>
<dbReference type="Gene3D" id="3.10.450.50">
    <property type="match status" value="1"/>
</dbReference>
<dbReference type="Proteomes" id="UP000249547">
    <property type="component" value="Unassembled WGS sequence"/>
</dbReference>
<evidence type="ECO:0000313" key="2">
    <source>
        <dbReference type="Proteomes" id="UP000249547"/>
    </source>
</evidence>
<reference evidence="1 2" key="1">
    <citation type="submission" date="2018-06" db="EMBL/GenBank/DDBJ databases">
        <title>Genomic Encyclopedia of Archaeal and Bacterial Type Strains, Phase II (KMG-II): from individual species to whole genera.</title>
        <authorList>
            <person name="Goeker M."/>
        </authorList>
    </citation>
    <scope>NUCLEOTIDE SEQUENCE [LARGE SCALE GENOMIC DNA]</scope>
    <source>
        <strain evidence="1 2">DSM 23857</strain>
    </source>
</reference>
<keyword evidence="2" id="KW-1185">Reference proteome</keyword>
<dbReference type="SUPFAM" id="SSF103642">
    <property type="entry name" value="Sec-C motif"/>
    <property type="match status" value="1"/>
</dbReference>
<comment type="caution">
    <text evidence="1">The sequence shown here is derived from an EMBL/GenBank/DDBJ whole genome shotgun (WGS) entry which is preliminary data.</text>
</comment>
<organism evidence="1 2">
    <name type="scientific">Chitinophaga skermanii</name>
    <dbReference type="NCBI Taxonomy" id="331697"/>
    <lineage>
        <taxon>Bacteria</taxon>
        <taxon>Pseudomonadati</taxon>
        <taxon>Bacteroidota</taxon>
        <taxon>Chitinophagia</taxon>
        <taxon>Chitinophagales</taxon>
        <taxon>Chitinophagaceae</taxon>
        <taxon>Chitinophaga</taxon>
    </lineage>
</organism>
<accession>A0A327QUL3</accession>